<proteinExistence type="predicted"/>
<keyword evidence="1" id="KW-0472">Membrane</keyword>
<evidence type="ECO:0000313" key="4">
    <source>
        <dbReference type="Proteomes" id="UP000241462"/>
    </source>
</evidence>
<protein>
    <recommendedName>
        <fullName evidence="5">Secreted protein</fullName>
    </recommendedName>
</protein>
<reference evidence="3 4" key="1">
    <citation type="journal article" date="2018" name="Mycol. Prog.">
        <title>Coniella lustricola, a new species from submerged detritus.</title>
        <authorList>
            <person name="Raudabaugh D.B."/>
            <person name="Iturriaga T."/>
            <person name="Carver A."/>
            <person name="Mondo S."/>
            <person name="Pangilinan J."/>
            <person name="Lipzen A."/>
            <person name="He G."/>
            <person name="Amirebrahimi M."/>
            <person name="Grigoriev I.V."/>
            <person name="Miller A.N."/>
        </authorList>
    </citation>
    <scope>NUCLEOTIDE SEQUENCE [LARGE SCALE GENOMIC DNA]</scope>
    <source>
        <strain evidence="3 4">B22-T-1</strain>
    </source>
</reference>
<feature type="chain" id="PRO_5015736392" description="Secreted protein" evidence="2">
    <location>
        <begin position="21"/>
        <end position="107"/>
    </location>
</feature>
<keyword evidence="2" id="KW-0732">Signal</keyword>
<keyword evidence="1" id="KW-1133">Transmembrane helix</keyword>
<name>A0A2T2ZSS6_9PEZI</name>
<evidence type="ECO:0000256" key="2">
    <source>
        <dbReference type="SAM" id="SignalP"/>
    </source>
</evidence>
<evidence type="ECO:0008006" key="5">
    <source>
        <dbReference type="Google" id="ProtNLM"/>
    </source>
</evidence>
<feature type="signal peptide" evidence="2">
    <location>
        <begin position="1"/>
        <end position="20"/>
    </location>
</feature>
<keyword evidence="4" id="KW-1185">Reference proteome</keyword>
<dbReference type="Proteomes" id="UP000241462">
    <property type="component" value="Unassembled WGS sequence"/>
</dbReference>
<sequence>MCTRHFTIHSFLALVVRMAADDLAIDRTCIVTGVYKVIIYNVGGFFFFLFFSFFLSTYIPCTYRIDSQLVRERLTEQPFAQARQKPLCLLRGDWRRAWRTFTLAGTF</sequence>
<dbReference type="EMBL" id="KZ678772">
    <property type="protein sequence ID" value="PSR75368.1"/>
    <property type="molecule type" value="Genomic_DNA"/>
</dbReference>
<dbReference type="AlphaFoldDB" id="A0A2T2ZSS6"/>
<organism evidence="3 4">
    <name type="scientific">Coniella lustricola</name>
    <dbReference type="NCBI Taxonomy" id="2025994"/>
    <lineage>
        <taxon>Eukaryota</taxon>
        <taxon>Fungi</taxon>
        <taxon>Dikarya</taxon>
        <taxon>Ascomycota</taxon>
        <taxon>Pezizomycotina</taxon>
        <taxon>Sordariomycetes</taxon>
        <taxon>Sordariomycetidae</taxon>
        <taxon>Diaporthales</taxon>
        <taxon>Schizoparmaceae</taxon>
        <taxon>Coniella</taxon>
    </lineage>
</organism>
<dbReference type="InParanoid" id="A0A2T2ZSS6"/>
<gene>
    <name evidence="3" type="ORF">BD289DRAFT_197409</name>
</gene>
<keyword evidence="1" id="KW-0812">Transmembrane</keyword>
<evidence type="ECO:0000313" key="3">
    <source>
        <dbReference type="EMBL" id="PSR75368.1"/>
    </source>
</evidence>
<accession>A0A2T2ZSS6</accession>
<feature type="transmembrane region" description="Helical" evidence="1">
    <location>
        <begin position="34"/>
        <end position="55"/>
    </location>
</feature>
<evidence type="ECO:0000256" key="1">
    <source>
        <dbReference type="SAM" id="Phobius"/>
    </source>
</evidence>